<dbReference type="PANTHER" id="PTHR11920">
    <property type="entry name" value="GUANYLYL CYCLASE"/>
    <property type="match status" value="1"/>
</dbReference>
<dbReference type="GO" id="GO:0000166">
    <property type="term" value="F:nucleotide binding"/>
    <property type="evidence" value="ECO:0007669"/>
    <property type="project" value="UniProtKB-KW"/>
</dbReference>
<dbReference type="InterPro" id="IPR050401">
    <property type="entry name" value="Cyclic_nucleotide_synthase"/>
</dbReference>
<keyword evidence="13" id="KW-1185">Reference proteome</keyword>
<evidence type="ECO:0000256" key="2">
    <source>
        <dbReference type="ARBA" id="ARBA00012202"/>
    </source>
</evidence>
<evidence type="ECO:0000256" key="5">
    <source>
        <dbReference type="ARBA" id="ARBA00022741"/>
    </source>
</evidence>
<evidence type="ECO:0000256" key="1">
    <source>
        <dbReference type="ARBA" id="ARBA00004479"/>
    </source>
</evidence>
<dbReference type="SMART" id="SM00044">
    <property type="entry name" value="CYCc"/>
    <property type="match status" value="1"/>
</dbReference>
<reference evidence="13" key="1">
    <citation type="submission" date="2016-10" db="EMBL/GenBank/DDBJ databases">
        <authorList>
            <person name="Varghese N."/>
            <person name="Submissions S."/>
        </authorList>
    </citation>
    <scope>NUCLEOTIDE SEQUENCE [LARGE SCALE GENOMIC DNA]</scope>
    <source>
        <strain evidence="13">DSM 23422</strain>
    </source>
</reference>
<dbReference type="InterPro" id="IPR029787">
    <property type="entry name" value="Nucleotide_cyclase"/>
</dbReference>
<keyword evidence="9" id="KW-0141">cGMP biosynthesis</keyword>
<keyword evidence="10" id="KW-0175">Coiled coil</keyword>
<dbReference type="InterPro" id="IPR011645">
    <property type="entry name" value="HNOB_dom_associated"/>
</dbReference>
<dbReference type="Gene3D" id="6.10.250.780">
    <property type="match status" value="1"/>
</dbReference>
<evidence type="ECO:0000256" key="9">
    <source>
        <dbReference type="ARBA" id="ARBA00023293"/>
    </source>
</evidence>
<dbReference type="PROSITE" id="PS50125">
    <property type="entry name" value="GUANYLATE_CYCLASE_2"/>
    <property type="match status" value="1"/>
</dbReference>
<evidence type="ECO:0000259" key="11">
    <source>
        <dbReference type="PROSITE" id="PS50125"/>
    </source>
</evidence>
<evidence type="ECO:0000256" key="8">
    <source>
        <dbReference type="ARBA" id="ARBA00023239"/>
    </source>
</evidence>
<keyword evidence="3" id="KW-0812">Transmembrane</keyword>
<keyword evidence="6" id="KW-1133">Transmembrane helix</keyword>
<dbReference type="Pfam" id="PF07701">
    <property type="entry name" value="HNOBA"/>
    <property type="match status" value="1"/>
</dbReference>
<dbReference type="GO" id="GO:0035556">
    <property type="term" value="P:intracellular signal transduction"/>
    <property type="evidence" value="ECO:0007669"/>
    <property type="project" value="InterPro"/>
</dbReference>
<comment type="subcellular location">
    <subcellularLocation>
        <location evidence="1">Membrane</location>
        <topology evidence="1">Single-pass type I membrane protein</topology>
    </subcellularLocation>
</comment>
<evidence type="ECO:0000256" key="4">
    <source>
        <dbReference type="ARBA" id="ARBA00022729"/>
    </source>
</evidence>
<dbReference type="EC" id="4.6.1.2" evidence="2"/>
<evidence type="ECO:0000256" key="3">
    <source>
        <dbReference type="ARBA" id="ARBA00022692"/>
    </source>
</evidence>
<feature type="coiled-coil region" evidence="10">
    <location>
        <begin position="12"/>
        <end position="39"/>
    </location>
</feature>
<keyword evidence="7" id="KW-0472">Membrane</keyword>
<name>A0A1I6Q051_9RHOB</name>
<dbReference type="GO" id="GO:0016020">
    <property type="term" value="C:membrane"/>
    <property type="evidence" value="ECO:0007669"/>
    <property type="project" value="UniProtKB-SubCell"/>
</dbReference>
<dbReference type="STRING" id="394264.SAMN04488040_0430"/>
<keyword evidence="4" id="KW-0732">Signal</keyword>
<dbReference type="EMBL" id="FPAJ01000001">
    <property type="protein sequence ID" value="SFS45861.1"/>
    <property type="molecule type" value="Genomic_DNA"/>
</dbReference>
<dbReference type="SUPFAM" id="SSF55073">
    <property type="entry name" value="Nucleotide cyclase"/>
    <property type="match status" value="1"/>
</dbReference>
<evidence type="ECO:0000256" key="7">
    <source>
        <dbReference type="ARBA" id="ARBA00023136"/>
    </source>
</evidence>
<dbReference type="AlphaFoldDB" id="A0A1I6Q051"/>
<sequence>MDASHAFQRRVIADIEDQKSQIEQLYASLEAEKERTEQLLRSIMPEAIAEELKATGKVRPRHISSATVMFTDFVDFTKSTQQMNPVALVRMLDRYYGAFDEIVAKHGVEKVKTIGDAYMTVAGDLNGAGHLDHVAATCAAATEIMAYVQHNLDRTAQDEVAGWGLRIGIHTGPISSGVVGTKTPSFDIWGDTVNTAARMVSACDENTVLLSADTAALVKPRERVAERGDIEAKGKGILQVYRLLTS</sequence>
<organism evidence="12 13">
    <name type="scientific">Sulfitobacter marinus</name>
    <dbReference type="NCBI Taxonomy" id="394264"/>
    <lineage>
        <taxon>Bacteria</taxon>
        <taxon>Pseudomonadati</taxon>
        <taxon>Pseudomonadota</taxon>
        <taxon>Alphaproteobacteria</taxon>
        <taxon>Rhodobacterales</taxon>
        <taxon>Roseobacteraceae</taxon>
        <taxon>Sulfitobacter</taxon>
    </lineage>
</organism>
<dbReference type="InterPro" id="IPR001054">
    <property type="entry name" value="A/G_cyclase"/>
</dbReference>
<evidence type="ECO:0000313" key="12">
    <source>
        <dbReference type="EMBL" id="SFS45861.1"/>
    </source>
</evidence>
<evidence type="ECO:0000313" key="13">
    <source>
        <dbReference type="Proteomes" id="UP000199239"/>
    </source>
</evidence>
<feature type="domain" description="Guanylate cyclase" evidence="11">
    <location>
        <begin position="67"/>
        <end position="200"/>
    </location>
</feature>
<keyword evidence="8" id="KW-0456">Lyase</keyword>
<dbReference type="CDD" id="cd07302">
    <property type="entry name" value="CHD"/>
    <property type="match status" value="1"/>
</dbReference>
<dbReference type="Pfam" id="PF00211">
    <property type="entry name" value="Guanylate_cyc"/>
    <property type="match status" value="1"/>
</dbReference>
<dbReference type="GO" id="GO:0004016">
    <property type="term" value="F:adenylate cyclase activity"/>
    <property type="evidence" value="ECO:0007669"/>
    <property type="project" value="UniProtKB-ARBA"/>
</dbReference>
<dbReference type="GO" id="GO:0004383">
    <property type="term" value="F:guanylate cyclase activity"/>
    <property type="evidence" value="ECO:0007669"/>
    <property type="project" value="UniProtKB-EC"/>
</dbReference>
<proteinExistence type="predicted"/>
<gene>
    <name evidence="12" type="ORF">SAMN04488040_0430</name>
</gene>
<keyword evidence="5" id="KW-0547">Nucleotide-binding</keyword>
<dbReference type="PANTHER" id="PTHR11920:SF335">
    <property type="entry name" value="GUANYLATE CYCLASE"/>
    <property type="match status" value="1"/>
</dbReference>
<protein>
    <recommendedName>
        <fullName evidence="2">guanylate cyclase</fullName>
        <ecNumber evidence="2">4.6.1.2</ecNumber>
    </recommendedName>
</protein>
<evidence type="ECO:0000256" key="6">
    <source>
        <dbReference type="ARBA" id="ARBA00022989"/>
    </source>
</evidence>
<dbReference type="Gene3D" id="3.30.70.1230">
    <property type="entry name" value="Nucleotide cyclase"/>
    <property type="match status" value="1"/>
</dbReference>
<dbReference type="Proteomes" id="UP000199239">
    <property type="component" value="Unassembled WGS sequence"/>
</dbReference>
<accession>A0A1I6Q051</accession>
<evidence type="ECO:0000256" key="10">
    <source>
        <dbReference type="SAM" id="Coils"/>
    </source>
</evidence>